<comment type="catalytic activity">
    <reaction evidence="1">
        <text>Thiol-dependent hydrolysis of ester, thioester, amide, peptide and isopeptide bonds formed by the C-terminal Gly of ubiquitin (a 76-residue protein attached to proteins as an intracellular targeting signal).</text>
        <dbReference type="EC" id="3.4.19.12"/>
    </reaction>
</comment>
<dbReference type="InterPro" id="IPR022105">
    <property type="entry name" value="DUF3645"/>
</dbReference>
<evidence type="ECO:0000256" key="6">
    <source>
        <dbReference type="ARBA" id="ARBA00022807"/>
    </source>
</evidence>
<evidence type="ECO:0000256" key="2">
    <source>
        <dbReference type="ARBA" id="ARBA00012759"/>
    </source>
</evidence>
<evidence type="ECO:0000259" key="9">
    <source>
        <dbReference type="Pfam" id="PF12359"/>
    </source>
</evidence>
<keyword evidence="3" id="KW-0645">Protease</keyword>
<dbReference type="PANTHER" id="PTHR13367">
    <property type="entry name" value="UBIQUITIN THIOESTERASE"/>
    <property type="match status" value="1"/>
</dbReference>
<dbReference type="InterPro" id="IPR022099">
    <property type="entry name" value="DUF3638"/>
</dbReference>
<dbReference type="InterPro" id="IPR051346">
    <property type="entry name" value="OTU_Deubiquitinase"/>
</dbReference>
<feature type="domain" description="DUF3645" evidence="9">
    <location>
        <begin position="2170"/>
        <end position="2199"/>
    </location>
</feature>
<feature type="region of interest" description="Disordered" evidence="7">
    <location>
        <begin position="179"/>
        <end position="201"/>
    </location>
</feature>
<keyword evidence="6" id="KW-0788">Thiol protease</keyword>
<dbReference type="EMBL" id="FN647789">
    <property type="protein sequence ID" value="CBN79563.1"/>
    <property type="molecule type" value="Genomic_DNA"/>
</dbReference>
<evidence type="ECO:0000256" key="4">
    <source>
        <dbReference type="ARBA" id="ARBA00022786"/>
    </source>
</evidence>
<feature type="compositionally biased region" description="Basic and acidic residues" evidence="7">
    <location>
        <begin position="653"/>
        <end position="667"/>
    </location>
</feature>
<dbReference type="Proteomes" id="UP000002630">
    <property type="component" value="Linkage Group LG09"/>
</dbReference>
<proteinExistence type="predicted"/>
<evidence type="ECO:0000256" key="5">
    <source>
        <dbReference type="ARBA" id="ARBA00022801"/>
    </source>
</evidence>
<gene>
    <name evidence="10" type="ORF">Esi_0011_0147</name>
</gene>
<dbReference type="STRING" id="2880.D8LCQ0"/>
<dbReference type="OrthoDB" id="4866634at2759"/>
<keyword evidence="5" id="KW-0378">Hydrolase</keyword>
<reference evidence="10 11" key="1">
    <citation type="journal article" date="2010" name="Nature">
        <title>The Ectocarpus genome and the independent evolution of multicellularity in brown algae.</title>
        <authorList>
            <person name="Cock J.M."/>
            <person name="Sterck L."/>
            <person name="Rouze P."/>
            <person name="Scornet D."/>
            <person name="Allen A.E."/>
            <person name="Amoutzias G."/>
            <person name="Anthouard V."/>
            <person name="Artiguenave F."/>
            <person name="Aury J.M."/>
            <person name="Badger J.H."/>
            <person name="Beszteri B."/>
            <person name="Billiau K."/>
            <person name="Bonnet E."/>
            <person name="Bothwell J.H."/>
            <person name="Bowler C."/>
            <person name="Boyen C."/>
            <person name="Brownlee C."/>
            <person name="Carrano C.J."/>
            <person name="Charrier B."/>
            <person name="Cho G.Y."/>
            <person name="Coelho S.M."/>
            <person name="Collen J."/>
            <person name="Corre E."/>
            <person name="Da Silva C."/>
            <person name="Delage L."/>
            <person name="Delaroque N."/>
            <person name="Dittami S.M."/>
            <person name="Doulbeau S."/>
            <person name="Elias M."/>
            <person name="Farnham G."/>
            <person name="Gachon C.M."/>
            <person name="Gschloessl B."/>
            <person name="Heesch S."/>
            <person name="Jabbari K."/>
            <person name="Jubin C."/>
            <person name="Kawai H."/>
            <person name="Kimura K."/>
            <person name="Kloareg B."/>
            <person name="Kupper F.C."/>
            <person name="Lang D."/>
            <person name="Le Bail A."/>
            <person name="Leblanc C."/>
            <person name="Lerouge P."/>
            <person name="Lohr M."/>
            <person name="Lopez P.J."/>
            <person name="Martens C."/>
            <person name="Maumus F."/>
            <person name="Michel G."/>
            <person name="Miranda-Saavedra D."/>
            <person name="Morales J."/>
            <person name="Moreau H."/>
            <person name="Motomura T."/>
            <person name="Nagasato C."/>
            <person name="Napoli C.A."/>
            <person name="Nelson D.R."/>
            <person name="Nyvall-Collen P."/>
            <person name="Peters A.F."/>
            <person name="Pommier C."/>
            <person name="Potin P."/>
            <person name="Poulain J."/>
            <person name="Quesneville H."/>
            <person name="Read B."/>
            <person name="Rensing S.A."/>
            <person name="Ritter A."/>
            <person name="Rousvoal S."/>
            <person name="Samanta M."/>
            <person name="Samson G."/>
            <person name="Schroeder D.C."/>
            <person name="Segurens B."/>
            <person name="Strittmatter M."/>
            <person name="Tonon T."/>
            <person name="Tregear J.W."/>
            <person name="Valentin K."/>
            <person name="von Dassow P."/>
            <person name="Yamagishi T."/>
            <person name="Van de Peer Y."/>
            <person name="Wincker P."/>
        </authorList>
    </citation>
    <scope>NUCLEOTIDE SEQUENCE [LARGE SCALE GENOMIC DNA]</scope>
    <source>
        <strain evidence="11">Ec32 / CCAP1310/4</strain>
    </source>
</reference>
<dbReference type="eggNOG" id="ENOG502QUFK">
    <property type="taxonomic scope" value="Eukaryota"/>
</dbReference>
<dbReference type="InParanoid" id="D8LCQ0"/>
<dbReference type="OMA" id="AMACIDE"/>
<evidence type="ECO:0000256" key="1">
    <source>
        <dbReference type="ARBA" id="ARBA00000707"/>
    </source>
</evidence>
<evidence type="ECO:0000256" key="7">
    <source>
        <dbReference type="SAM" id="MobiDB-lite"/>
    </source>
</evidence>
<evidence type="ECO:0000259" key="8">
    <source>
        <dbReference type="Pfam" id="PF12340"/>
    </source>
</evidence>
<keyword evidence="11" id="KW-1185">Reference proteome</keyword>
<accession>D8LCQ0</accession>
<dbReference type="PANTHER" id="PTHR13367:SF33">
    <property type="entry name" value="P-LOOP CONTAINING NUCLEOSIDE TRIPHOSPHATE HYDROLASE PROTEIN"/>
    <property type="match status" value="1"/>
</dbReference>
<feature type="region of interest" description="Disordered" evidence="7">
    <location>
        <begin position="648"/>
        <end position="668"/>
    </location>
</feature>
<feature type="domain" description="DUF3638" evidence="8">
    <location>
        <begin position="1818"/>
        <end position="2034"/>
    </location>
</feature>
<dbReference type="EC" id="3.4.19.12" evidence="2"/>
<dbReference type="Pfam" id="PF12340">
    <property type="entry name" value="DUF3638"/>
    <property type="match status" value="1"/>
</dbReference>
<organism evidence="10 11">
    <name type="scientific">Ectocarpus siliculosus</name>
    <name type="common">Brown alga</name>
    <name type="synonym">Conferva siliculosa</name>
    <dbReference type="NCBI Taxonomy" id="2880"/>
    <lineage>
        <taxon>Eukaryota</taxon>
        <taxon>Sar</taxon>
        <taxon>Stramenopiles</taxon>
        <taxon>Ochrophyta</taxon>
        <taxon>PX clade</taxon>
        <taxon>Phaeophyceae</taxon>
        <taxon>Ectocarpales</taxon>
        <taxon>Ectocarpaceae</taxon>
        <taxon>Ectocarpus</taxon>
    </lineage>
</organism>
<evidence type="ECO:0000256" key="3">
    <source>
        <dbReference type="ARBA" id="ARBA00022670"/>
    </source>
</evidence>
<sequence length="2896" mass="319689">MAACVRPTLESLEVFDAMASEVTEAQLSSIFQFKGEPFPEQQSIGAVAGFVRLLSNHCSNMKELPGCDDLLEVVDWHSALTKTSAFLNDGKSVKWFPEYGCALLAIGSPCALGGPLVRRNLSLVGLDNWKLALRWLNPPSAASTLQYGSDVGSPSIVHAGIVEEANLDPLLRNLNKSLAQASERHGDKRTAAGGKQGHQKTPSMIEALLQDAKAALDGASACHPPRGGFTDVGLHTGGRPRETAWPLTLAVFQAGLMRHGNVDAPGYPRGGPDLLEVLFDVVMADFYLTLFEQHVVRLSGAAEDLNKGMRMLESAAHRAGVLADDGHALPRVAKRVEEARQSLSSLRSKRMVSAAADFKISNRTDAFADGHLRLPKVVLSAPLPRPSAGEGGLGEARSRSTKNLSSLPSFIREIHTTLTSESIADITSWVVRDGLSGELPAQVVLAEVEGLLFTTSASGAIESAAQTLRAGDLVKLKALVNTYRSVLAGFLDAHSGDGGSCMVVERHSRETLVCLIAYAVAFAVARDVLWPEEMEAFGVCLRAADLQHLVLADRLAVDAALSLADYLAFANRGIEKAIFSLADGGRATFSLALKVASGSPDLQRIWESEVVAANRRRDAHWAKVEAQRAELVQLRMELQSHEDELAENQAAYERARDSRDTLSDGRSNKTRGCRRHLYCPGGCTCRRCSVCRSAKHACWGSEAEIATVNGKAQQMLLPRAWDTNVTDAVKTPNMDLWSAYYNSHQPAVWGHDGGVQLGYCEELGQPETMVERCTEPSDGVWHPDSLAPGYMLWQGGSFSRQFCFDPLSPKVRPEWVVRGFTEKLLGQDQSLQWAMPQYGIGKTSPERGNISIASQGDAVGFSKREYLAFGALRAYPLQQLRKLALVLRDRSLPLDHPAVRSLMSQALFQIGELSDSSPAALLWRNDQEDMFSALFDELQVRIEEIEHTPRQHRAMQLLVDMAVYVGHWNGHCQDLVRSKLVAIPRKWAIDIYRQADEAEANQLGDAVVSSLIAKQCVYFMYGVLCYGGSASLSAADTAQLCELQILAHNRRLFAEGWIELEAENSALQVRCLNVLAKRSGEIVQEARINPGFLTTAIRLVLKDAPTQLAWNPVAGNMACFEAQHKGHLYTVNLLTGVVLFDGEPPSRLPEDITKDNLYRRVFGKARFEVSFASGGTFRTTRMADGRFYEFSRVGVSGQLVVEEVDERLVERLELLRPDGSWAKELPVRLRRMHSHWLCRDHNVIVLRSIEFSARHVFFVGRCSRPDGGPVSFYRVPPHLRSHEWNEILVEAEGKGECLGSSGKLVLADADNMVMKTFAKFEPRAVGQNAVIHTYLQPDGGLTIDLPRFELEFKVDPPPRDPRGREDASGIHCANHRGYQLACAQQLEDTLPELSRYLVLVREDGDTKIIVPRGRVAVREGTTPRVWIECSNEDSEDAELKVFSYSLHRRWNQPDAGGLSARLQLAAMFAATGTLLPDARAGKTGSEKAIELVRRCSVNHPLQPGDRAQLLTVLDLSGTAPALALLCGDLLESSNCVGFLHPTAPLGPLSPGVLCSLEHAATIYEGECETSRWNLRRRLTAVEEVRIFGGRIAGARPFMRQRRVFEFGSVNLPRCPVRAESVHAAEVAVWEVKDVMLASTTPASDVSHTGHAYPLEVPLDDDVLTKDMHAELCGSWEAHQLSPPQHSPVPLPVLQRLRDDFSDKLRQASSMRERLEQHLLGALISFGTDDRYARSYNIERLANLLPTPSVEDLPSILWSDGRARTFNPFLTEEASTGVEVAVVLWLRCCVLEDKLGRLKRWTGKPGAEALVWQEIQVKRTWVPEAYPRWLAFEVDSGLQIRPAQAEVALHMIDNPGDIVQLNMGEGKTRVILPLLVLHWTTHRQDAAVVRLHFLSALISEAFDFLHHALTGSLLGCALFLLPFNRDVNLTLAGARAMRGCLERCLCEGGAMLVTPEHRQSLHLKGLELLEVAPEISEEIGRLEEMPFRDIFDESDELFHHRKQLVYAVGGLEPLPSQADRVQAVQAMLRVLKHRHRHPELAEMLSNRNVAVEEVSCRPEQFGQLRLLPGRALDDIKRELHRALFDSVTSDPPYEMRWLGDIDEAMRAKLATLVLDDAVSADHVLERSALTDESQWAQVLALRGLLAHGTLLHCLQSRPRVNYGVSRTAEAKKRLAVPFRASNTPADRSEFRQSDVAIVYTVLSYYYDGLSRAELQQVLKTLLEDVPESAQADFYSTWLDEVRPAEEDLVQMDDVLKLDLTNEPQMDILYRYFAHNFEVVNSWLNFVVLPAETKLCPKYIGTNSWFLAENRAGATSGFSGTNDSHRLLPLQVRKNRDGSLPSLSSTNGKMLDLLMRTERYVTLEVVRDEESIGDAPPEAWKNLLKFCVEEGASVLVDCGALLGKVSSKEAAAFLLSPEGSLSKEFRGVVFFDASQRTAAVGGKWMVLDRVGRCVALSGSPIQASESFCIYDEARCRGADLKLSADAKALLTIGPKNGKDKVMQAAGRLRLLGRSNQAIVFVGTPDVSTQIREVSGVSSSGTITSQHVLGYIMANTVEATRSGLLTWAGQGLEFSATFARPDRAEQDEVTTLDAAYGAGYTRATVDSAVSMSVDQHRTRYKGDVHKPQLCQEIAARASQYGKTVYTSRSSAIGGECEREMELELEEEEEVERHVAKMLPREETDWPYASALSVESPDQLPSSAKVMTLKKAWRCMTMEAQISTLDLPAQNVFCTGNFLFGVTGRTAALDDYLRPVDAALVFANGEMVLLSEREADGVLVALSCASSRSTDSPAPSTPPKLVHLSYTTSELNEPRVRANPLMRDAKLQGSPRGDQRAPSAGGYWERKKLEYANHGRRLGSKLSMVEWILRDPTATDMNECVEYVVRVEGEEGGAFVHWCH</sequence>
<evidence type="ECO:0000313" key="11">
    <source>
        <dbReference type="Proteomes" id="UP000002630"/>
    </source>
</evidence>
<keyword evidence="4" id="KW-0833">Ubl conjugation pathway</keyword>
<name>D8LCQ0_ECTSI</name>
<dbReference type="GO" id="GO:0006508">
    <property type="term" value="P:proteolysis"/>
    <property type="evidence" value="ECO:0007669"/>
    <property type="project" value="UniProtKB-KW"/>
</dbReference>
<evidence type="ECO:0000313" key="10">
    <source>
        <dbReference type="EMBL" id="CBN79563.1"/>
    </source>
</evidence>
<dbReference type="EMBL" id="FN649734">
    <property type="protein sequence ID" value="CBN79563.1"/>
    <property type="molecule type" value="Genomic_DNA"/>
</dbReference>
<protein>
    <recommendedName>
        <fullName evidence="2">ubiquitinyl hydrolase 1</fullName>
        <ecNumber evidence="2">3.4.19.12</ecNumber>
    </recommendedName>
</protein>
<dbReference type="GO" id="GO:0004843">
    <property type="term" value="F:cysteine-type deubiquitinase activity"/>
    <property type="evidence" value="ECO:0007669"/>
    <property type="project" value="UniProtKB-EC"/>
</dbReference>
<dbReference type="Pfam" id="PF12359">
    <property type="entry name" value="DUF3645"/>
    <property type="match status" value="1"/>
</dbReference>